<dbReference type="GO" id="GO:0016746">
    <property type="term" value="F:acyltransferase activity"/>
    <property type="evidence" value="ECO:0007669"/>
    <property type="project" value="UniProtKB-KW"/>
</dbReference>
<dbReference type="Proteomes" id="UP001302349">
    <property type="component" value="Chromosome"/>
</dbReference>
<name>A0ABZ0IKM5_9BACT</name>
<keyword evidence="1 4" id="KW-0808">Transferase</keyword>
<keyword evidence="4" id="KW-0012">Acyltransferase</keyword>
<dbReference type="EC" id="2.3.1.-" evidence="4"/>
<proteinExistence type="predicted"/>
<dbReference type="InterPro" id="IPR036388">
    <property type="entry name" value="WH-like_DNA-bd_sf"/>
</dbReference>
<evidence type="ECO:0000259" key="2">
    <source>
        <dbReference type="PROSITE" id="PS50995"/>
    </source>
</evidence>
<dbReference type="InterPro" id="IPR050769">
    <property type="entry name" value="NAT_camello-type"/>
</dbReference>
<dbReference type="InterPro" id="IPR000835">
    <property type="entry name" value="HTH_MarR-typ"/>
</dbReference>
<dbReference type="InterPro" id="IPR016181">
    <property type="entry name" value="Acyl_CoA_acyltransferase"/>
</dbReference>
<dbReference type="PANTHER" id="PTHR13947">
    <property type="entry name" value="GNAT FAMILY N-ACETYLTRANSFERASE"/>
    <property type="match status" value="1"/>
</dbReference>
<feature type="domain" description="HTH marR-type" evidence="2">
    <location>
        <begin position="1"/>
        <end position="149"/>
    </location>
</feature>
<dbReference type="InterPro" id="IPR036390">
    <property type="entry name" value="WH_DNA-bd_sf"/>
</dbReference>
<dbReference type="Gene3D" id="3.40.630.30">
    <property type="match status" value="1"/>
</dbReference>
<dbReference type="EMBL" id="CP136051">
    <property type="protein sequence ID" value="WOK05096.1"/>
    <property type="molecule type" value="Genomic_DNA"/>
</dbReference>
<dbReference type="InterPro" id="IPR000182">
    <property type="entry name" value="GNAT_dom"/>
</dbReference>
<dbReference type="Gene3D" id="1.10.10.10">
    <property type="entry name" value="Winged helix-like DNA-binding domain superfamily/Winged helix DNA-binding domain"/>
    <property type="match status" value="1"/>
</dbReference>
<dbReference type="CDD" id="cd04301">
    <property type="entry name" value="NAT_SF"/>
    <property type="match status" value="1"/>
</dbReference>
<dbReference type="PROSITE" id="PS50995">
    <property type="entry name" value="HTH_MARR_2"/>
    <property type="match status" value="1"/>
</dbReference>
<dbReference type="Pfam" id="PF12802">
    <property type="entry name" value="MarR_2"/>
    <property type="match status" value="1"/>
</dbReference>
<feature type="domain" description="N-acetyltransferase" evidence="3">
    <location>
        <begin position="176"/>
        <end position="314"/>
    </location>
</feature>
<evidence type="ECO:0000256" key="1">
    <source>
        <dbReference type="ARBA" id="ARBA00022679"/>
    </source>
</evidence>
<evidence type="ECO:0000259" key="3">
    <source>
        <dbReference type="PROSITE" id="PS51186"/>
    </source>
</evidence>
<dbReference type="SMART" id="SM00347">
    <property type="entry name" value="HTH_MARR"/>
    <property type="match status" value="1"/>
</dbReference>
<reference evidence="4 5" key="1">
    <citation type="journal article" date="2023" name="Microbiol. Resour. Announc.">
        <title>Complete Genome Sequence of Imperialibacter roseus strain P4T.</title>
        <authorList>
            <person name="Tizabi D.R."/>
            <person name="Bachvaroff T."/>
            <person name="Hill R.T."/>
        </authorList>
    </citation>
    <scope>NUCLEOTIDE SEQUENCE [LARGE SCALE GENOMIC DNA]</scope>
    <source>
        <strain evidence="4 5">P4T</strain>
    </source>
</reference>
<dbReference type="CDD" id="cd00090">
    <property type="entry name" value="HTH_ARSR"/>
    <property type="match status" value="1"/>
</dbReference>
<evidence type="ECO:0000313" key="5">
    <source>
        <dbReference type="Proteomes" id="UP001302349"/>
    </source>
</evidence>
<dbReference type="InterPro" id="IPR011991">
    <property type="entry name" value="ArsR-like_HTH"/>
</dbReference>
<dbReference type="PANTHER" id="PTHR13947:SF37">
    <property type="entry name" value="LD18367P"/>
    <property type="match status" value="1"/>
</dbReference>
<dbReference type="SUPFAM" id="SSF46785">
    <property type="entry name" value="Winged helix' DNA-binding domain"/>
    <property type="match status" value="1"/>
</dbReference>
<dbReference type="Pfam" id="PF00583">
    <property type="entry name" value="Acetyltransf_1"/>
    <property type="match status" value="1"/>
</dbReference>
<accession>A0ABZ0IKM5</accession>
<keyword evidence="5" id="KW-1185">Reference proteome</keyword>
<protein>
    <submittedName>
        <fullName evidence="4">GNAT family N-acetyltransferase</fullName>
        <ecNumber evidence="4">2.3.1.-</ecNumber>
    </submittedName>
</protein>
<evidence type="ECO:0000313" key="4">
    <source>
        <dbReference type="EMBL" id="WOK05096.1"/>
    </source>
</evidence>
<dbReference type="RefSeq" id="WP_317487889.1">
    <property type="nucleotide sequence ID" value="NZ_CP136051.1"/>
</dbReference>
<sequence length="314" mass="35948">MDFYQMAGKMAVGSRLRKLSDILTENAAKVYDVYQVDLEPRWFPVFYTLAKTEGLGVMEIAQSIGQSHASVSQIIKKMKKKGLIAEVKDEADGRRSVVELSAKGKEVSEKLEQQMIDVKSASEELLSEMQYDMWKSIEEMEFLLEQRSLFDRVMAKRKEREVQKVKIVDYHAKYQNDFKRLNIEWIEAYFKVEKTDLLYLDNPKSYIIDKGGHIFFAEYDGEIVGTCALAKMDDETFELAKMGVSPKAQGKKIGWLLGQACIDKAKALGTKRIFLESNTRLVPAINLYHKLGFQKVTGPPSPYERANIQMELIL</sequence>
<dbReference type="SUPFAM" id="SSF55729">
    <property type="entry name" value="Acyl-CoA N-acyltransferases (Nat)"/>
    <property type="match status" value="1"/>
</dbReference>
<organism evidence="4 5">
    <name type="scientific">Imperialibacter roseus</name>
    <dbReference type="NCBI Taxonomy" id="1324217"/>
    <lineage>
        <taxon>Bacteria</taxon>
        <taxon>Pseudomonadati</taxon>
        <taxon>Bacteroidota</taxon>
        <taxon>Cytophagia</taxon>
        <taxon>Cytophagales</taxon>
        <taxon>Flammeovirgaceae</taxon>
        <taxon>Imperialibacter</taxon>
    </lineage>
</organism>
<gene>
    <name evidence="4" type="ORF">RT717_18605</name>
</gene>
<dbReference type="PROSITE" id="PS51186">
    <property type="entry name" value="GNAT"/>
    <property type="match status" value="1"/>
</dbReference>